<accession>A0ABN2S4N8</accession>
<dbReference type="Gene3D" id="3.90.25.10">
    <property type="entry name" value="UDP-galactose 4-epimerase, domain 1"/>
    <property type="match status" value="1"/>
</dbReference>
<name>A0ABN2S4N8_9ACTN</name>
<evidence type="ECO:0000313" key="4">
    <source>
        <dbReference type="Proteomes" id="UP001501585"/>
    </source>
</evidence>
<dbReference type="PANTHER" id="PTHR43000">
    <property type="entry name" value="DTDP-D-GLUCOSE 4,6-DEHYDRATASE-RELATED"/>
    <property type="match status" value="1"/>
</dbReference>
<dbReference type="InterPro" id="IPR001509">
    <property type="entry name" value="Epimerase_deHydtase"/>
</dbReference>
<keyword evidence="4" id="KW-1185">Reference proteome</keyword>
<comment type="caution">
    <text evidence="3">The sequence shown here is derived from an EMBL/GenBank/DDBJ whole genome shotgun (WGS) entry which is preliminary data.</text>
</comment>
<feature type="domain" description="NAD-dependent epimerase/dehydratase" evidence="2">
    <location>
        <begin position="116"/>
        <end position="200"/>
    </location>
</feature>
<dbReference type="SUPFAM" id="SSF51735">
    <property type="entry name" value="NAD(P)-binding Rossmann-fold domains"/>
    <property type="match status" value="1"/>
</dbReference>
<gene>
    <name evidence="3" type="ORF">GCM10009799_01590</name>
</gene>
<organism evidence="3 4">
    <name type="scientific">Nocardiopsis rhodophaea</name>
    <dbReference type="NCBI Taxonomy" id="280238"/>
    <lineage>
        <taxon>Bacteria</taxon>
        <taxon>Bacillati</taxon>
        <taxon>Actinomycetota</taxon>
        <taxon>Actinomycetes</taxon>
        <taxon>Streptosporangiales</taxon>
        <taxon>Nocardiopsidaceae</taxon>
        <taxon>Nocardiopsis</taxon>
    </lineage>
</organism>
<dbReference type="InterPro" id="IPR036291">
    <property type="entry name" value="NAD(P)-bd_dom_sf"/>
</dbReference>
<sequence>MCGAILQRRLFAMRVAVTGGDGFIGRYAIDHLRERGHEAFAVDRSSGVDILHDVLGTALKGVDGVVHLAGVLGTEELFDQVDDAIDINVKGTHRVLEACRGNGARFVGITMPQVWKNVYQATKNCAQQLSYAWWQNFDVPVSHVRAFNAFGPGQKHYGVQKIVPTFAVRAWSGRPIPVWGDGTQTVDLVYSADLGRMLADALGFGDCEVFDGGTGHAMTVREVAEMILEITGSTASIEYLPMRKGETKTDIVAKGEGWDRLGWRPEFRAGDLEHTVLSYKRFADA</sequence>
<reference evidence="3 4" key="1">
    <citation type="journal article" date="2019" name="Int. J. Syst. Evol. Microbiol.">
        <title>The Global Catalogue of Microorganisms (GCM) 10K type strain sequencing project: providing services to taxonomists for standard genome sequencing and annotation.</title>
        <authorList>
            <consortium name="The Broad Institute Genomics Platform"/>
            <consortium name="The Broad Institute Genome Sequencing Center for Infectious Disease"/>
            <person name="Wu L."/>
            <person name="Ma J."/>
        </authorList>
    </citation>
    <scope>NUCLEOTIDE SEQUENCE [LARGE SCALE GENOMIC DNA]</scope>
    <source>
        <strain evidence="3 4">JCM 15313</strain>
    </source>
</reference>
<protein>
    <submittedName>
        <fullName evidence="3">SDR family NAD(P)-dependent oxidoreductase</fullName>
    </submittedName>
</protein>
<dbReference type="Gene3D" id="3.40.50.720">
    <property type="entry name" value="NAD(P)-binding Rossmann-like Domain"/>
    <property type="match status" value="2"/>
</dbReference>
<evidence type="ECO:0000313" key="3">
    <source>
        <dbReference type="EMBL" id="GAA1980153.1"/>
    </source>
</evidence>
<dbReference type="EMBL" id="BAAAPC010000001">
    <property type="protein sequence ID" value="GAA1980153.1"/>
    <property type="molecule type" value="Genomic_DNA"/>
</dbReference>
<evidence type="ECO:0000259" key="2">
    <source>
        <dbReference type="Pfam" id="PF01370"/>
    </source>
</evidence>
<dbReference type="Pfam" id="PF01370">
    <property type="entry name" value="Epimerase"/>
    <property type="match status" value="2"/>
</dbReference>
<feature type="domain" description="NAD-dependent epimerase/dehydratase" evidence="2">
    <location>
        <begin position="15"/>
        <end position="107"/>
    </location>
</feature>
<proteinExistence type="inferred from homology"/>
<evidence type="ECO:0000256" key="1">
    <source>
        <dbReference type="ARBA" id="ARBA00007637"/>
    </source>
</evidence>
<comment type="similarity">
    <text evidence="1">Belongs to the NAD(P)-dependent epimerase/dehydratase family.</text>
</comment>
<dbReference type="Proteomes" id="UP001501585">
    <property type="component" value="Unassembled WGS sequence"/>
</dbReference>